<keyword evidence="3" id="KW-0808">Transferase</keyword>
<keyword evidence="4" id="KW-1185">Reference proteome</keyword>
<evidence type="ECO:0000313" key="4">
    <source>
        <dbReference type="Proteomes" id="UP000220246"/>
    </source>
</evidence>
<feature type="domain" description="GST N-terminal" evidence="1">
    <location>
        <begin position="1"/>
        <end position="84"/>
    </location>
</feature>
<dbReference type="PROSITE" id="PS50405">
    <property type="entry name" value="GST_CTER"/>
    <property type="match status" value="1"/>
</dbReference>
<dbReference type="InterPro" id="IPR040079">
    <property type="entry name" value="Glutathione_S-Trfase"/>
</dbReference>
<dbReference type="PANTHER" id="PTHR44051">
    <property type="entry name" value="GLUTATHIONE S-TRANSFERASE-RELATED"/>
    <property type="match status" value="1"/>
</dbReference>
<dbReference type="STRING" id="1219032.GCA_001515545_02632"/>
<evidence type="ECO:0000313" key="3">
    <source>
        <dbReference type="EMBL" id="PEH87831.1"/>
    </source>
</evidence>
<dbReference type="SFLD" id="SFLDS00019">
    <property type="entry name" value="Glutathione_Transferase_(cytos"/>
    <property type="match status" value="1"/>
</dbReference>
<dbReference type="InterPro" id="IPR004045">
    <property type="entry name" value="Glutathione_S-Trfase_N"/>
</dbReference>
<dbReference type="OrthoDB" id="3828095at2"/>
<dbReference type="Gene3D" id="1.20.1050.10">
    <property type="match status" value="1"/>
</dbReference>
<name>A0A2A7URP6_COMTR</name>
<dbReference type="Pfam" id="PF13410">
    <property type="entry name" value="GST_C_2"/>
    <property type="match status" value="1"/>
</dbReference>
<dbReference type="RefSeq" id="WP_066538778.1">
    <property type="nucleotide sequence ID" value="NZ_PDEA01000001.1"/>
</dbReference>
<reference evidence="4" key="1">
    <citation type="submission" date="2017-09" db="EMBL/GenBank/DDBJ databases">
        <title>FDA dAtabase for Regulatory Grade micrObial Sequences (FDA-ARGOS): Supporting development and validation of Infectious Disease Dx tests.</title>
        <authorList>
            <person name="Minogue T."/>
            <person name="Wolcott M."/>
            <person name="Wasieloski L."/>
            <person name="Aguilar W."/>
            <person name="Moore D."/>
            <person name="Tallon L."/>
            <person name="Sadzewicz L."/>
            <person name="Ott S."/>
            <person name="Zhao X."/>
            <person name="Nagaraj S."/>
            <person name="Vavikolanu K."/>
            <person name="Aluvathingal J."/>
            <person name="Nadendla S."/>
            <person name="Sichtig H."/>
        </authorList>
    </citation>
    <scope>NUCLEOTIDE SEQUENCE [LARGE SCALE GENOMIC DNA]</scope>
    <source>
        <strain evidence="4">FDAARGOS_394</strain>
    </source>
</reference>
<proteinExistence type="predicted"/>
<dbReference type="AlphaFoldDB" id="A0A2A7URP6"/>
<dbReference type="GeneID" id="80799683"/>
<dbReference type="SFLD" id="SFLDG01150">
    <property type="entry name" value="Main.1:_Beta-like"/>
    <property type="match status" value="1"/>
</dbReference>
<dbReference type="SFLD" id="SFLDG00358">
    <property type="entry name" value="Main_(cytGST)"/>
    <property type="match status" value="1"/>
</dbReference>
<dbReference type="Pfam" id="PF02798">
    <property type="entry name" value="GST_N"/>
    <property type="match status" value="1"/>
</dbReference>
<comment type="caution">
    <text evidence="3">The sequence shown here is derived from an EMBL/GenBank/DDBJ whole genome shotgun (WGS) entry which is preliminary data.</text>
</comment>
<dbReference type="Gene3D" id="3.40.30.10">
    <property type="entry name" value="Glutaredoxin"/>
    <property type="match status" value="1"/>
</dbReference>
<dbReference type="InterPro" id="IPR036249">
    <property type="entry name" value="Thioredoxin-like_sf"/>
</dbReference>
<dbReference type="EMBL" id="PDEA01000001">
    <property type="protein sequence ID" value="PEH87831.1"/>
    <property type="molecule type" value="Genomic_DNA"/>
</dbReference>
<accession>A0A2A7URP6</accession>
<dbReference type="SUPFAM" id="SSF52833">
    <property type="entry name" value="Thioredoxin-like"/>
    <property type="match status" value="1"/>
</dbReference>
<dbReference type="GO" id="GO:0016740">
    <property type="term" value="F:transferase activity"/>
    <property type="evidence" value="ECO:0007669"/>
    <property type="project" value="UniProtKB-KW"/>
</dbReference>
<evidence type="ECO:0000259" key="2">
    <source>
        <dbReference type="PROSITE" id="PS50405"/>
    </source>
</evidence>
<gene>
    <name evidence="3" type="ORF">CRM82_03675</name>
</gene>
<dbReference type="Proteomes" id="UP000220246">
    <property type="component" value="Unassembled WGS sequence"/>
</dbReference>
<evidence type="ECO:0000259" key="1">
    <source>
        <dbReference type="PROSITE" id="PS50404"/>
    </source>
</evidence>
<dbReference type="PANTHER" id="PTHR44051:SF8">
    <property type="entry name" value="GLUTATHIONE S-TRANSFERASE GSTA"/>
    <property type="match status" value="1"/>
</dbReference>
<dbReference type="SUPFAM" id="SSF47616">
    <property type="entry name" value="GST C-terminal domain-like"/>
    <property type="match status" value="1"/>
</dbReference>
<feature type="domain" description="GST C-terminal" evidence="2">
    <location>
        <begin position="89"/>
        <end position="207"/>
    </location>
</feature>
<dbReference type="CDD" id="cd03188">
    <property type="entry name" value="GST_C_Beta"/>
    <property type="match status" value="1"/>
</dbReference>
<dbReference type="InterPro" id="IPR010987">
    <property type="entry name" value="Glutathione-S-Trfase_C-like"/>
</dbReference>
<dbReference type="PROSITE" id="PS50404">
    <property type="entry name" value="GST_NTER"/>
    <property type="match status" value="1"/>
</dbReference>
<dbReference type="CDD" id="cd03057">
    <property type="entry name" value="GST_N_Beta"/>
    <property type="match status" value="1"/>
</dbReference>
<organism evidence="3 4">
    <name type="scientific">Comamonas terrigena</name>
    <dbReference type="NCBI Taxonomy" id="32013"/>
    <lineage>
        <taxon>Bacteria</taxon>
        <taxon>Pseudomonadati</taxon>
        <taxon>Pseudomonadota</taxon>
        <taxon>Betaproteobacteria</taxon>
        <taxon>Burkholderiales</taxon>
        <taxon>Comamonadaceae</taxon>
        <taxon>Comamonas</taxon>
    </lineage>
</organism>
<dbReference type="InterPro" id="IPR036282">
    <property type="entry name" value="Glutathione-S-Trfase_C_sf"/>
</dbReference>
<protein>
    <submittedName>
        <fullName evidence="3">Glutathione S-transferase family protein</fullName>
    </submittedName>
</protein>
<sequence>MPHLTLFYAPHTCALATRIALNEAGADYQLQYVDFSQNAQRSGEYLALNPLGRVPALRLEDGSTVLTETVALLAYVAQRFPDAHLAPTDPVQFARMQGFHSYLASTVHVAHAHGRRGARWSDDPAAITSMQDKVAANMAECCALIEAHWLDRGPWVLGETFSVADAYLFTIAGWLHGDGVEIAHFPRLADHYQRMQLRPAVRAALHD</sequence>